<keyword evidence="2" id="KW-0812">Transmembrane</keyword>
<proteinExistence type="predicted"/>
<name>A0A061RFN0_9CHLO</name>
<reference evidence="3" key="1">
    <citation type="submission" date="2014-05" db="EMBL/GenBank/DDBJ databases">
        <title>The transcriptome of the halophilic microalga Tetraselmis sp. GSL018 isolated from the Great Salt Lake, Utah.</title>
        <authorList>
            <person name="Jinkerson R.E."/>
            <person name="D'Adamo S."/>
            <person name="Posewitz M.C."/>
        </authorList>
    </citation>
    <scope>NUCLEOTIDE SEQUENCE</scope>
    <source>
        <strain evidence="3">GSL018</strain>
    </source>
</reference>
<evidence type="ECO:0000256" key="1">
    <source>
        <dbReference type="SAM" id="MobiDB-lite"/>
    </source>
</evidence>
<gene>
    <name evidence="3" type="ORF">TSPGSL018_6653</name>
</gene>
<feature type="region of interest" description="Disordered" evidence="1">
    <location>
        <begin position="109"/>
        <end position="151"/>
    </location>
</feature>
<accession>A0A061RFN0</accession>
<sequence length="151" mass="17045">MEDNTGRSSVFQITMLYCTILVLYIWTAPDCAASLRRVIVFLLLICGLWPFVWIPFACPSCYERYQVPVYGPPPQHQQQHQHHPFPQYGPASHYRSDIPVAEWANRCEPDSHLSQQPDSHGYESEPVIGIPVPGPSAPPHPEADNSRPAKV</sequence>
<feature type="region of interest" description="Disordered" evidence="1">
    <location>
        <begin position="72"/>
        <end position="93"/>
    </location>
</feature>
<organism evidence="3">
    <name type="scientific">Tetraselmis sp. GSL018</name>
    <dbReference type="NCBI Taxonomy" id="582737"/>
    <lineage>
        <taxon>Eukaryota</taxon>
        <taxon>Viridiplantae</taxon>
        <taxon>Chlorophyta</taxon>
        <taxon>core chlorophytes</taxon>
        <taxon>Chlorodendrophyceae</taxon>
        <taxon>Chlorodendrales</taxon>
        <taxon>Chlorodendraceae</taxon>
        <taxon>Tetraselmis</taxon>
    </lineage>
</organism>
<evidence type="ECO:0000313" key="3">
    <source>
        <dbReference type="EMBL" id="JAC69326.1"/>
    </source>
</evidence>
<evidence type="ECO:0000256" key="2">
    <source>
        <dbReference type="SAM" id="Phobius"/>
    </source>
</evidence>
<feature type="transmembrane region" description="Helical" evidence="2">
    <location>
        <begin position="38"/>
        <end position="56"/>
    </location>
</feature>
<keyword evidence="2" id="KW-1133">Transmembrane helix</keyword>
<dbReference type="EMBL" id="GBEZ01016969">
    <property type="protein sequence ID" value="JAC69326.1"/>
    <property type="molecule type" value="Transcribed_RNA"/>
</dbReference>
<dbReference type="AlphaFoldDB" id="A0A061RFN0"/>
<feature type="transmembrane region" description="Helical" evidence="2">
    <location>
        <begin position="6"/>
        <end position="26"/>
    </location>
</feature>
<keyword evidence="2" id="KW-0472">Membrane</keyword>
<protein>
    <submittedName>
        <fullName evidence="3">Uncharacterized protein</fullName>
    </submittedName>
</protein>
<feature type="compositionally biased region" description="Basic and acidic residues" evidence="1">
    <location>
        <begin position="141"/>
        <end position="151"/>
    </location>
</feature>